<dbReference type="Pfam" id="PF03349">
    <property type="entry name" value="Toluene_X"/>
    <property type="match status" value="1"/>
</dbReference>
<dbReference type="GO" id="GO:0015483">
    <property type="term" value="F:long-chain fatty acid transporting porin activity"/>
    <property type="evidence" value="ECO:0007669"/>
    <property type="project" value="TreeGrafter"/>
</dbReference>
<gene>
    <name evidence="9" type="ORF">SAMN05444273_102353</name>
</gene>
<dbReference type="Proteomes" id="UP000184144">
    <property type="component" value="Unassembled WGS sequence"/>
</dbReference>
<evidence type="ECO:0000256" key="5">
    <source>
        <dbReference type="ARBA" id="ARBA00022729"/>
    </source>
</evidence>
<dbReference type="RefSeq" id="WP_073141236.1">
    <property type="nucleotide sequence ID" value="NZ_FQUV01000002.1"/>
</dbReference>
<dbReference type="PANTHER" id="PTHR35093:SF8">
    <property type="entry name" value="OUTER MEMBRANE PROTEIN NMB0088-RELATED"/>
    <property type="match status" value="1"/>
</dbReference>
<evidence type="ECO:0000256" key="8">
    <source>
        <dbReference type="SAM" id="SignalP"/>
    </source>
</evidence>
<dbReference type="OrthoDB" id="6679728at2"/>
<dbReference type="AlphaFoldDB" id="A0A1M4VRZ7"/>
<evidence type="ECO:0000256" key="1">
    <source>
        <dbReference type="ARBA" id="ARBA00004571"/>
    </source>
</evidence>
<comment type="similarity">
    <text evidence="2">Belongs to the OmpP1/FadL family.</text>
</comment>
<feature type="signal peptide" evidence="8">
    <location>
        <begin position="1"/>
        <end position="20"/>
    </location>
</feature>
<protein>
    <submittedName>
        <fullName evidence="9">Long-chain fatty acid transport protein</fullName>
    </submittedName>
</protein>
<name>A0A1M4VRZ7_9RHOB</name>
<keyword evidence="6" id="KW-0472">Membrane</keyword>
<evidence type="ECO:0000256" key="4">
    <source>
        <dbReference type="ARBA" id="ARBA00022692"/>
    </source>
</evidence>
<keyword evidence="10" id="KW-1185">Reference proteome</keyword>
<reference evidence="10" key="1">
    <citation type="submission" date="2016-11" db="EMBL/GenBank/DDBJ databases">
        <authorList>
            <person name="Varghese N."/>
            <person name="Submissions S."/>
        </authorList>
    </citation>
    <scope>NUCLEOTIDE SEQUENCE [LARGE SCALE GENOMIC DNA]</scope>
    <source>
        <strain evidence="10">DSM 100566</strain>
    </source>
</reference>
<dbReference type="GO" id="GO:0009279">
    <property type="term" value="C:cell outer membrane"/>
    <property type="evidence" value="ECO:0007669"/>
    <property type="project" value="UniProtKB-SubCell"/>
</dbReference>
<organism evidence="9 10">
    <name type="scientific">Litoreibacter ascidiaceicola</name>
    <dbReference type="NCBI Taxonomy" id="1486859"/>
    <lineage>
        <taxon>Bacteria</taxon>
        <taxon>Pseudomonadati</taxon>
        <taxon>Pseudomonadota</taxon>
        <taxon>Alphaproteobacteria</taxon>
        <taxon>Rhodobacterales</taxon>
        <taxon>Roseobacteraceae</taxon>
        <taxon>Litoreibacter</taxon>
    </lineage>
</organism>
<dbReference type="SUPFAM" id="SSF56935">
    <property type="entry name" value="Porins"/>
    <property type="match status" value="1"/>
</dbReference>
<keyword evidence="3" id="KW-1134">Transmembrane beta strand</keyword>
<comment type="subcellular location">
    <subcellularLocation>
        <location evidence="1">Cell outer membrane</location>
        <topology evidence="1">Multi-pass membrane protein</topology>
    </subcellularLocation>
</comment>
<evidence type="ECO:0000256" key="6">
    <source>
        <dbReference type="ARBA" id="ARBA00023136"/>
    </source>
</evidence>
<evidence type="ECO:0000313" key="9">
    <source>
        <dbReference type="EMBL" id="SHE71593.1"/>
    </source>
</evidence>
<evidence type="ECO:0000256" key="7">
    <source>
        <dbReference type="ARBA" id="ARBA00023237"/>
    </source>
</evidence>
<evidence type="ECO:0000313" key="10">
    <source>
        <dbReference type="Proteomes" id="UP000184144"/>
    </source>
</evidence>
<keyword evidence="4" id="KW-0812">Transmembrane</keyword>
<evidence type="ECO:0000256" key="3">
    <source>
        <dbReference type="ARBA" id="ARBA00022452"/>
    </source>
</evidence>
<dbReference type="STRING" id="1486859.SAMN05444273_102353"/>
<dbReference type="EMBL" id="FQUV01000002">
    <property type="protein sequence ID" value="SHE71593.1"/>
    <property type="molecule type" value="Genomic_DNA"/>
</dbReference>
<keyword evidence="5 8" id="KW-0732">Signal</keyword>
<dbReference type="InterPro" id="IPR005017">
    <property type="entry name" value="OMPP1/FadL/TodX"/>
</dbReference>
<dbReference type="Gene3D" id="2.40.160.60">
    <property type="entry name" value="Outer membrane protein transport protein (OMPP1/FadL/TodX)"/>
    <property type="match status" value="1"/>
</dbReference>
<proteinExistence type="inferred from homology"/>
<keyword evidence="7" id="KW-0998">Cell outer membrane</keyword>
<feature type="chain" id="PRO_5009907954" evidence="8">
    <location>
        <begin position="21"/>
        <end position="374"/>
    </location>
</feature>
<accession>A0A1M4VRZ7</accession>
<evidence type="ECO:0000256" key="2">
    <source>
        <dbReference type="ARBA" id="ARBA00008163"/>
    </source>
</evidence>
<sequence length="374" mass="39048">MKNFVSAAAILAASTSIVSAGGLDRSGQPIGIIFEQGNRVELSFGYTKPSVGGTDVLTNSISSVASNYLTAGVALKYDFNDKISFALIVDEPYGSDVTYPGSSATTMLGGTRAIVDSYAVTGIGRYKFNENFSVHGGIRYQEISAGVTLGGLAYAGLNGYNAEFASDGAFGFLVGGAYERPDIALRVALTYNSKITHNLATQETIGGAPVAAPGSTEVVAPESINLDFQTGIAKDTLLFGSIRYARHSQVIVSPAFFDTALGPTPGDSLTSLENSLDFTVGIGRRFNDQWSGFVSYTQNSKGDDDLVSPLAPTNGSKAITIGGKYTMDAVEISGGIRYTKLGDARPETGTPDVARANFTGNSAVSAGLKIAYKF</sequence>
<dbReference type="PANTHER" id="PTHR35093">
    <property type="entry name" value="OUTER MEMBRANE PROTEIN NMB0088-RELATED"/>
    <property type="match status" value="1"/>
</dbReference>